<sequence length="85" mass="9880">MLPLLPPSAWPSHHQNLDAPEQREVSQANVIGGTIFGCPHLESKLHKHRHCSLKKYERALDNLLVYEIYNGFGEIYPYLQEDRRI</sequence>
<evidence type="ECO:0000313" key="3">
    <source>
        <dbReference type="Proteomes" id="UP000479710"/>
    </source>
</evidence>
<dbReference type="Proteomes" id="UP000479710">
    <property type="component" value="Unassembled WGS sequence"/>
</dbReference>
<accession>A0A6G1C9M9</accession>
<proteinExistence type="predicted"/>
<comment type="caution">
    <text evidence="2">The sequence shown here is derived from an EMBL/GenBank/DDBJ whole genome shotgun (WGS) entry which is preliminary data.</text>
</comment>
<keyword evidence="3" id="KW-1185">Reference proteome</keyword>
<name>A0A6G1C9M9_9ORYZ</name>
<evidence type="ECO:0000313" key="2">
    <source>
        <dbReference type="EMBL" id="KAF0896889.1"/>
    </source>
</evidence>
<reference evidence="2 3" key="1">
    <citation type="submission" date="2019-11" db="EMBL/GenBank/DDBJ databases">
        <title>Whole genome sequence of Oryza granulata.</title>
        <authorList>
            <person name="Li W."/>
        </authorList>
    </citation>
    <scope>NUCLEOTIDE SEQUENCE [LARGE SCALE GENOMIC DNA]</scope>
    <source>
        <strain evidence="3">cv. Menghai</strain>
        <tissue evidence="2">Leaf</tissue>
    </source>
</reference>
<dbReference type="EMBL" id="SPHZ02000010">
    <property type="protein sequence ID" value="KAF0896889.1"/>
    <property type="molecule type" value="Genomic_DNA"/>
</dbReference>
<gene>
    <name evidence="2" type="ORF">E2562_029577</name>
</gene>
<feature type="region of interest" description="Disordered" evidence="1">
    <location>
        <begin position="1"/>
        <end position="23"/>
    </location>
</feature>
<protein>
    <submittedName>
        <fullName evidence="2">Uncharacterized protein</fullName>
    </submittedName>
</protein>
<organism evidence="2 3">
    <name type="scientific">Oryza meyeriana var. granulata</name>
    <dbReference type="NCBI Taxonomy" id="110450"/>
    <lineage>
        <taxon>Eukaryota</taxon>
        <taxon>Viridiplantae</taxon>
        <taxon>Streptophyta</taxon>
        <taxon>Embryophyta</taxon>
        <taxon>Tracheophyta</taxon>
        <taxon>Spermatophyta</taxon>
        <taxon>Magnoliopsida</taxon>
        <taxon>Liliopsida</taxon>
        <taxon>Poales</taxon>
        <taxon>Poaceae</taxon>
        <taxon>BOP clade</taxon>
        <taxon>Oryzoideae</taxon>
        <taxon>Oryzeae</taxon>
        <taxon>Oryzinae</taxon>
        <taxon>Oryza</taxon>
        <taxon>Oryza meyeriana</taxon>
    </lineage>
</organism>
<evidence type="ECO:0000256" key="1">
    <source>
        <dbReference type="SAM" id="MobiDB-lite"/>
    </source>
</evidence>
<dbReference type="AlphaFoldDB" id="A0A6G1C9M9"/>